<name>A0A4P6MU71_9BACT</name>
<dbReference type="Pfam" id="PF04545">
    <property type="entry name" value="Sigma70_r4"/>
    <property type="match status" value="1"/>
</dbReference>
<dbReference type="PANTHER" id="PTHR30603:SF60">
    <property type="entry name" value="RNA POLYMERASE SIGMA FACTOR RPOD"/>
    <property type="match status" value="1"/>
</dbReference>
<evidence type="ECO:0000259" key="6">
    <source>
        <dbReference type="Pfam" id="PF00140"/>
    </source>
</evidence>
<proteinExistence type="inferred from homology"/>
<evidence type="ECO:0000256" key="4">
    <source>
        <dbReference type="ARBA" id="ARBA00023125"/>
    </source>
</evidence>
<keyword evidence="4" id="KW-0238">DNA-binding</keyword>
<dbReference type="Pfam" id="PF04542">
    <property type="entry name" value="Sigma70_r2"/>
    <property type="match status" value="1"/>
</dbReference>
<feature type="domain" description="RNA polymerase sigma-70 region 3" evidence="7">
    <location>
        <begin position="321"/>
        <end position="398"/>
    </location>
</feature>
<evidence type="ECO:0000256" key="3">
    <source>
        <dbReference type="ARBA" id="ARBA00023082"/>
    </source>
</evidence>
<dbReference type="OrthoDB" id="9809557at2"/>
<evidence type="ECO:0000313" key="10">
    <source>
        <dbReference type="EMBL" id="QBF34967.1"/>
    </source>
</evidence>
<keyword evidence="5" id="KW-0804">Transcription</keyword>
<dbReference type="InterPro" id="IPR036388">
    <property type="entry name" value="WH-like_DNA-bd_sf"/>
</dbReference>
<dbReference type="EMBL" id="CP034841">
    <property type="protein sequence ID" value="QBF34967.1"/>
    <property type="molecule type" value="Genomic_DNA"/>
</dbReference>
<comment type="similarity">
    <text evidence="1">Belongs to the sigma-70 factor family.</text>
</comment>
<dbReference type="SUPFAM" id="SSF88659">
    <property type="entry name" value="Sigma3 and sigma4 domains of RNA polymerase sigma factors"/>
    <property type="match status" value="2"/>
</dbReference>
<dbReference type="InterPro" id="IPR014284">
    <property type="entry name" value="RNA_pol_sigma-70_dom"/>
</dbReference>
<keyword evidence="2" id="KW-0805">Transcription regulation</keyword>
<feature type="domain" description="RNA polymerase sigma-70 region 1.2" evidence="6">
    <location>
        <begin position="200"/>
        <end position="233"/>
    </location>
</feature>
<evidence type="ECO:0000259" key="8">
    <source>
        <dbReference type="Pfam" id="PF04542"/>
    </source>
</evidence>
<evidence type="ECO:0000256" key="2">
    <source>
        <dbReference type="ARBA" id="ARBA00023015"/>
    </source>
</evidence>
<dbReference type="Pfam" id="PF00140">
    <property type="entry name" value="Sigma70_r1_2"/>
    <property type="match status" value="1"/>
</dbReference>
<evidence type="ECO:0000259" key="7">
    <source>
        <dbReference type="Pfam" id="PF04539"/>
    </source>
</evidence>
<dbReference type="KEGG" id="mphi:EG856_03570"/>
<dbReference type="InterPro" id="IPR050239">
    <property type="entry name" value="Sigma-70_RNA_pol_init_factors"/>
</dbReference>
<protein>
    <submittedName>
        <fullName evidence="10">RNA polymerase sigma factor</fullName>
    </submittedName>
</protein>
<dbReference type="InterPro" id="IPR013324">
    <property type="entry name" value="RNA_pol_sigma_r3/r4-like"/>
</dbReference>
<organism evidence="10 11">
    <name type="scientific">Mycoplasmopsis phocirhinis</name>
    <dbReference type="NCBI Taxonomy" id="142650"/>
    <lineage>
        <taxon>Bacteria</taxon>
        <taxon>Bacillati</taxon>
        <taxon>Mycoplasmatota</taxon>
        <taxon>Mycoplasmoidales</taxon>
        <taxon>Metamycoplasmataceae</taxon>
        <taxon>Mycoplasmopsis</taxon>
    </lineage>
</organism>
<dbReference type="InterPro" id="IPR000943">
    <property type="entry name" value="RNA_pol_sigma70"/>
</dbReference>
<dbReference type="InterPro" id="IPR013325">
    <property type="entry name" value="RNA_pol_sigma_r2"/>
</dbReference>
<dbReference type="NCBIfam" id="NF004565">
    <property type="entry name" value="PRK05901.2-3"/>
    <property type="match status" value="1"/>
</dbReference>
<keyword evidence="3" id="KW-0731">Sigma factor</keyword>
<dbReference type="InterPro" id="IPR007630">
    <property type="entry name" value="RNA_pol_sigma70_r4"/>
</dbReference>
<dbReference type="Gene3D" id="1.10.10.10">
    <property type="entry name" value="Winged helix-like DNA-binding domain superfamily/Winged helix DNA-binding domain"/>
    <property type="match status" value="2"/>
</dbReference>
<feature type="domain" description="RNA polymerase sigma-70 region 4" evidence="9">
    <location>
        <begin position="426"/>
        <end position="471"/>
    </location>
</feature>
<keyword evidence="11" id="KW-1185">Reference proteome</keyword>
<feature type="domain" description="RNA polymerase sigma-70 region 2" evidence="8">
    <location>
        <begin position="242"/>
        <end position="312"/>
    </location>
</feature>
<dbReference type="Gene3D" id="1.10.601.10">
    <property type="entry name" value="RNA Polymerase Primary Sigma Factor"/>
    <property type="match status" value="1"/>
</dbReference>
<dbReference type="GO" id="GO:0006352">
    <property type="term" value="P:DNA-templated transcription initiation"/>
    <property type="evidence" value="ECO:0007669"/>
    <property type="project" value="InterPro"/>
</dbReference>
<reference evidence="10 11" key="1">
    <citation type="submission" date="2019-01" db="EMBL/GenBank/DDBJ databases">
        <title>Complete sequence and annotation of the Mycoplasma phocirhinis strain 852T genome.</title>
        <authorList>
            <person name="Frasca S.Jr."/>
            <person name="Kutish G.F."/>
            <person name="Castellanos Gell J."/>
            <person name="Michaels D.L."/>
            <person name="Brown D.R."/>
        </authorList>
    </citation>
    <scope>NUCLEOTIDE SEQUENCE [LARGE SCALE GENOMIC DNA]</scope>
    <source>
        <strain evidence="10 11">852</strain>
    </source>
</reference>
<dbReference type="GO" id="GO:0003677">
    <property type="term" value="F:DNA binding"/>
    <property type="evidence" value="ECO:0007669"/>
    <property type="project" value="UniProtKB-KW"/>
</dbReference>
<evidence type="ECO:0000256" key="1">
    <source>
        <dbReference type="ARBA" id="ARBA00007788"/>
    </source>
</evidence>
<dbReference type="RefSeq" id="WP_130429744.1">
    <property type="nucleotide sequence ID" value="NZ_CP034841.1"/>
</dbReference>
<dbReference type="InterPro" id="IPR007627">
    <property type="entry name" value="RNA_pol_sigma70_r2"/>
</dbReference>
<dbReference type="NCBIfam" id="TIGR02937">
    <property type="entry name" value="sigma70-ECF"/>
    <property type="match status" value="1"/>
</dbReference>
<dbReference type="InterPro" id="IPR009042">
    <property type="entry name" value="RNA_pol_sigma70_r1_2"/>
</dbReference>
<evidence type="ECO:0000313" key="11">
    <source>
        <dbReference type="Proteomes" id="UP000289326"/>
    </source>
</evidence>
<accession>A0A4P6MU71</accession>
<dbReference type="GO" id="GO:0016987">
    <property type="term" value="F:sigma factor activity"/>
    <property type="evidence" value="ECO:0007669"/>
    <property type="project" value="UniProtKB-KW"/>
</dbReference>
<dbReference type="AlphaFoldDB" id="A0A4P6MU71"/>
<dbReference type="Proteomes" id="UP000289326">
    <property type="component" value="Chromosome"/>
</dbReference>
<dbReference type="InterPro" id="IPR007624">
    <property type="entry name" value="RNA_pol_sigma70_r3"/>
</dbReference>
<evidence type="ECO:0000256" key="5">
    <source>
        <dbReference type="ARBA" id="ARBA00023163"/>
    </source>
</evidence>
<dbReference type="PRINTS" id="PR00046">
    <property type="entry name" value="SIGMA70FCT"/>
</dbReference>
<dbReference type="SUPFAM" id="SSF88946">
    <property type="entry name" value="Sigma2 domain of RNA polymerase sigma factors"/>
    <property type="match status" value="1"/>
</dbReference>
<sequence>MQDNELKSVIKLIENYAKTTENKQLSQSDIFEYLDQIKVEIPDELMDEMLENLHEAGLILDEVDEGDEDDISKDDIIDEIDENEKVFKKADVIVEEFDDDDDIKNSIDIDEFEDEYTEEFSFHDDYEYSDDSSYAEEDEDEIIVKKEVKNEKKSEKKNTKNLTDEEFKIQSYDDMDIDLSNDDTLTSTNQLRNKLTETNDIVKWYMRWIGKYGKLLTKAEEEKLALEMEKGGFRGKRAKDKLIKRNLRLVINNAKKYKNRGLSFIDLISEGNSGIVKAVTKYNVGKGFKFSTYATWWIRQAITRAVADQARTIRVPVHMVETINKITKIERELHQENGTEPSDEEIAAKFGQGYTAEKVRYIRKINIDPISLDKQIGKENDSAFSDFVKDDSVVNPIDFASQEELVDMLNETLAAALDKDEYVLICKRYGVGIDENGEKYKVTPLEELAKDRGVSKERIRQIENKILRKLKNCTRKGKHLKDFFK</sequence>
<dbReference type="PANTHER" id="PTHR30603">
    <property type="entry name" value="RNA POLYMERASE SIGMA FACTOR RPO"/>
    <property type="match status" value="1"/>
</dbReference>
<dbReference type="Pfam" id="PF04539">
    <property type="entry name" value="Sigma70_r3"/>
    <property type="match status" value="1"/>
</dbReference>
<gene>
    <name evidence="10" type="ORF">EG856_03570</name>
</gene>
<evidence type="ECO:0000259" key="9">
    <source>
        <dbReference type="Pfam" id="PF04545"/>
    </source>
</evidence>